<sequence>MGVLGGLFVLGGTTTRANSTGALTGALVGAAVMFGLWKFTAVNGYLYTACGITT</sequence>
<dbReference type="EMBL" id="SJPK01000004">
    <property type="protein sequence ID" value="TWT67260.1"/>
    <property type="molecule type" value="Genomic_DNA"/>
</dbReference>
<protein>
    <submittedName>
        <fullName evidence="2">Uncharacterized protein</fullName>
    </submittedName>
</protein>
<dbReference type="Proteomes" id="UP000318053">
    <property type="component" value="Unassembled WGS sequence"/>
</dbReference>
<evidence type="ECO:0000256" key="1">
    <source>
        <dbReference type="SAM" id="Phobius"/>
    </source>
</evidence>
<dbReference type="AlphaFoldDB" id="A0A5C5XWF9"/>
<evidence type="ECO:0000313" key="2">
    <source>
        <dbReference type="EMBL" id="TWT67260.1"/>
    </source>
</evidence>
<gene>
    <name evidence="2" type="ORF">CA85_21100</name>
</gene>
<name>A0A5C5XWF9_9BACT</name>
<accession>A0A5C5XWF9</accession>
<keyword evidence="1" id="KW-0472">Membrane</keyword>
<reference evidence="2 3" key="1">
    <citation type="submission" date="2019-02" db="EMBL/GenBank/DDBJ databases">
        <title>Deep-cultivation of Planctomycetes and their phenomic and genomic characterization uncovers novel biology.</title>
        <authorList>
            <person name="Wiegand S."/>
            <person name="Jogler M."/>
            <person name="Boedeker C."/>
            <person name="Pinto D."/>
            <person name="Vollmers J."/>
            <person name="Rivas-Marin E."/>
            <person name="Kohn T."/>
            <person name="Peeters S.H."/>
            <person name="Heuer A."/>
            <person name="Rast P."/>
            <person name="Oberbeckmann S."/>
            <person name="Bunk B."/>
            <person name="Jeske O."/>
            <person name="Meyerdierks A."/>
            <person name="Storesund J.E."/>
            <person name="Kallscheuer N."/>
            <person name="Luecker S."/>
            <person name="Lage O.M."/>
            <person name="Pohl T."/>
            <person name="Merkel B.J."/>
            <person name="Hornburger P."/>
            <person name="Mueller R.-W."/>
            <person name="Bruemmer F."/>
            <person name="Labrenz M."/>
            <person name="Spormann A.M."/>
            <person name="Op Den Camp H."/>
            <person name="Overmann J."/>
            <person name="Amann R."/>
            <person name="Jetten M.S.M."/>
            <person name="Mascher T."/>
            <person name="Medema M.H."/>
            <person name="Devos D.P."/>
            <person name="Kaster A.-K."/>
            <person name="Ovreas L."/>
            <person name="Rohde M."/>
            <person name="Galperin M.Y."/>
            <person name="Jogler C."/>
        </authorList>
    </citation>
    <scope>NUCLEOTIDE SEQUENCE [LARGE SCALE GENOMIC DNA]</scope>
    <source>
        <strain evidence="2 3">CA85</strain>
    </source>
</reference>
<organism evidence="2 3">
    <name type="scientific">Allorhodopirellula solitaria</name>
    <dbReference type="NCBI Taxonomy" id="2527987"/>
    <lineage>
        <taxon>Bacteria</taxon>
        <taxon>Pseudomonadati</taxon>
        <taxon>Planctomycetota</taxon>
        <taxon>Planctomycetia</taxon>
        <taxon>Pirellulales</taxon>
        <taxon>Pirellulaceae</taxon>
        <taxon>Allorhodopirellula</taxon>
    </lineage>
</organism>
<keyword evidence="1" id="KW-1133">Transmembrane helix</keyword>
<keyword evidence="3" id="KW-1185">Reference proteome</keyword>
<keyword evidence="1" id="KW-0812">Transmembrane</keyword>
<proteinExistence type="predicted"/>
<feature type="transmembrane region" description="Helical" evidence="1">
    <location>
        <begin position="27"/>
        <end position="48"/>
    </location>
</feature>
<evidence type="ECO:0000313" key="3">
    <source>
        <dbReference type="Proteomes" id="UP000318053"/>
    </source>
</evidence>
<comment type="caution">
    <text evidence="2">The sequence shown here is derived from an EMBL/GenBank/DDBJ whole genome shotgun (WGS) entry which is preliminary data.</text>
</comment>